<organism evidence="2 4">
    <name type="scientific">Prevotella fusca JCM 17724</name>
    <dbReference type="NCBI Taxonomy" id="1236517"/>
    <lineage>
        <taxon>Bacteria</taxon>
        <taxon>Pseudomonadati</taxon>
        <taxon>Bacteroidota</taxon>
        <taxon>Bacteroidia</taxon>
        <taxon>Bacteroidales</taxon>
        <taxon>Prevotellaceae</taxon>
        <taxon>Prevotella</taxon>
    </lineage>
</organism>
<name>A0A0K1NKK5_9BACT</name>
<accession>A0A0K1NKK5</accession>
<dbReference type="InterPro" id="IPR036938">
    <property type="entry name" value="PAP2/HPO_sf"/>
</dbReference>
<dbReference type="AlphaFoldDB" id="A0A0K1NKK5"/>
<dbReference type="CDD" id="cd03394">
    <property type="entry name" value="PAP2_like_5"/>
    <property type="match status" value="1"/>
</dbReference>
<dbReference type="EMBL" id="CP072370">
    <property type="protein sequence ID" value="QUB87621.1"/>
    <property type="molecule type" value="Genomic_DNA"/>
</dbReference>
<evidence type="ECO:0000313" key="4">
    <source>
        <dbReference type="Proteomes" id="UP000060345"/>
    </source>
</evidence>
<gene>
    <name evidence="2" type="ORF">ADJ77_00645</name>
    <name evidence="3" type="ORF">J5A51_07795</name>
</gene>
<dbReference type="PANTHER" id="PTHR14969">
    <property type="entry name" value="SPHINGOSINE-1-PHOSPHATE PHOSPHOHYDROLASE"/>
    <property type="match status" value="1"/>
</dbReference>
<dbReference type="Proteomes" id="UP000060345">
    <property type="component" value="Chromosome 1"/>
</dbReference>
<protein>
    <submittedName>
        <fullName evidence="3">Phosphatase PAP2 family protein</fullName>
    </submittedName>
    <submittedName>
        <fullName evidence="2">Phosphatidic acid phosphatase</fullName>
    </submittedName>
</protein>
<dbReference type="KEGG" id="pfus:ADJ77_00645"/>
<evidence type="ECO:0000313" key="2">
    <source>
        <dbReference type="EMBL" id="AKU69617.1"/>
    </source>
</evidence>
<reference evidence="3 5" key="2">
    <citation type="submission" date="2021-03" db="EMBL/GenBank/DDBJ databases">
        <title>Human Oral Microbial Genomes.</title>
        <authorList>
            <person name="Johnston C.D."/>
            <person name="Chen T."/>
            <person name="Dewhirst F.E."/>
        </authorList>
    </citation>
    <scope>NUCLEOTIDE SEQUENCE [LARGE SCALE GENOMIC DNA]</scope>
    <source>
        <strain evidence="3 5">W1435</strain>
    </source>
</reference>
<evidence type="ECO:0000313" key="5">
    <source>
        <dbReference type="Proteomes" id="UP000682005"/>
    </source>
</evidence>
<dbReference type="EMBL" id="CP012074">
    <property type="protein sequence ID" value="AKU69617.1"/>
    <property type="molecule type" value="Genomic_DNA"/>
</dbReference>
<dbReference type="eggNOG" id="COG0671">
    <property type="taxonomic scope" value="Bacteria"/>
</dbReference>
<dbReference type="Proteomes" id="UP000682005">
    <property type="component" value="Chromosome 1"/>
</dbReference>
<reference evidence="2 4" key="1">
    <citation type="submission" date="2015-07" db="EMBL/GenBank/DDBJ databases">
        <authorList>
            <person name="Noorani M."/>
        </authorList>
    </citation>
    <scope>NUCLEOTIDE SEQUENCE [LARGE SCALE GENOMIC DNA]</scope>
    <source>
        <strain evidence="2 4">W1435</strain>
    </source>
</reference>
<proteinExistence type="predicted"/>
<dbReference type="InterPro" id="IPR000326">
    <property type="entry name" value="PAP2/HPO"/>
</dbReference>
<evidence type="ECO:0000259" key="1">
    <source>
        <dbReference type="SMART" id="SM00014"/>
    </source>
</evidence>
<dbReference type="PANTHER" id="PTHR14969:SF13">
    <property type="entry name" value="AT30094P"/>
    <property type="match status" value="1"/>
</dbReference>
<feature type="domain" description="Phosphatidic acid phosphatase type 2/haloperoxidase" evidence="1">
    <location>
        <begin position="67"/>
        <end position="169"/>
    </location>
</feature>
<keyword evidence="5" id="KW-1185">Reference proteome</keyword>
<dbReference type="STRING" id="1236517.ADJ77_00645"/>
<evidence type="ECO:0000313" key="3">
    <source>
        <dbReference type="EMBL" id="QUB87621.1"/>
    </source>
</evidence>
<sequence>MSWASLSWFAAGLALRSERKQIKNIRQKFQYNFHNTVDDYLQYSPLLLTTGLKMAGIEGRSKWGRYAVSATASYAVMALLVNSIKYSAREQRPDGSTCNSFPSGHTATAFAAATILHKEYGLTRSPWYSIGGYLLATATGCMRVLNNRHWVSDTFAGAGVGILSTELGYTLADLLFRQKGLLRPDRIDAPLFSDQPSFFSVQMGLGLGEQKLDLMKGNDILQDDYEEYRVRTLKLSRAISIGSEGAYFFNRNIGVGGRLRVVSRNVKNWSDFTQCSICNLAKILPDLEGFIDDYSLTVESNHMAEFSVSGGLYFNFPLSRRLSIGSKLLVGRSYLQGIKITANVSGHQRDLDFSVEQNNGGQEYVCEVLGNKQDNGKPYSTSWDFLNVSGNRAITVGTGLSLNFAYKSLMAWRFFLDYDFCHRTYSTHYYPSAFLKAAARNVSFGGSPVSRPDEYVSPYVTSRKRNISQFVLGAAFSITF</sequence>
<dbReference type="SUPFAM" id="SSF48317">
    <property type="entry name" value="Acid phosphatase/Vanadium-dependent haloperoxidase"/>
    <property type="match status" value="1"/>
</dbReference>
<dbReference type="SMART" id="SM00014">
    <property type="entry name" value="acidPPc"/>
    <property type="match status" value="1"/>
</dbReference>
<dbReference type="Gene3D" id="1.20.144.10">
    <property type="entry name" value="Phosphatidic acid phosphatase type 2/haloperoxidase"/>
    <property type="match status" value="1"/>
</dbReference>
<dbReference type="Pfam" id="PF01569">
    <property type="entry name" value="PAP2"/>
    <property type="match status" value="1"/>
</dbReference>